<protein>
    <recommendedName>
        <fullName evidence="5">FAD-binding domain-containing protein</fullName>
    </recommendedName>
</protein>
<dbReference type="InterPro" id="IPR002938">
    <property type="entry name" value="FAD-bd"/>
</dbReference>
<keyword evidence="4" id="KW-1133">Transmembrane helix</keyword>
<proteinExistence type="predicted"/>
<dbReference type="PANTHER" id="PTHR46865:SF2">
    <property type="entry name" value="MONOOXYGENASE"/>
    <property type="match status" value="1"/>
</dbReference>
<comment type="caution">
    <text evidence="6">The sequence shown here is derived from an EMBL/GenBank/DDBJ whole genome shotgun (WGS) entry which is preliminary data.</text>
</comment>
<reference evidence="6 7" key="1">
    <citation type="submission" date="2023-11" db="EMBL/GenBank/DDBJ databases">
        <title>Draft genome sequence and annotation of the polyextremotolerant black yeast-like fungus Aureobasidium pullulans NRRL 62042.</title>
        <authorList>
            <person name="Dielentheis-Frenken M.R.E."/>
            <person name="Wibberg D."/>
            <person name="Blank L.M."/>
            <person name="Tiso T."/>
        </authorList>
    </citation>
    <scope>NUCLEOTIDE SEQUENCE [LARGE SCALE GENOMIC DNA]</scope>
    <source>
        <strain evidence="6 7">NRRL 62042</strain>
    </source>
</reference>
<dbReference type="Proteomes" id="UP001341245">
    <property type="component" value="Unassembled WGS sequence"/>
</dbReference>
<evidence type="ECO:0000313" key="7">
    <source>
        <dbReference type="Proteomes" id="UP001341245"/>
    </source>
</evidence>
<dbReference type="EMBL" id="JASGXD010000007">
    <property type="protein sequence ID" value="KAK6004802.1"/>
    <property type="molecule type" value="Genomic_DNA"/>
</dbReference>
<keyword evidence="1" id="KW-0285">Flavoprotein</keyword>
<sequence length="393" mass="42590">MSDTLMNRNTHSSSPTRQDILIVGCGIAGPVLATLLLSSYIPIATLPQITVLERNTAALGSGQNIDIRGFGKHVIEKLGLTQEIKTGSTGEEGVKIVDATNRIWAQFAADKTGKVETGTSDVEILRGRLAEILLKQTKAVSKDVEARGGKGVEFIFGDSIEGLHQDKDKVHVQLRDAGKRSFDLVVGADGLHSKTRKLAWGSQQEGCLKPLHMFGAFFSAAKEEADGDWRSWHHAPGGVSVMLRPSGTKEKSTVLVLLADKNGTIAEEMAGSKRDVLAQKRLVLKKLNNIVWQESRLKRAVESADDFYFDTTAQIKLDRWSKGRVVLLGDAGHCASPFSGMGTTLALAGAYHLAGSLVAIPIDYQKAFARYEDSMRPLVQKAQGLPPEGHQLK</sequence>
<accession>A0ABR0TK60</accession>
<evidence type="ECO:0000256" key="2">
    <source>
        <dbReference type="ARBA" id="ARBA00022827"/>
    </source>
</evidence>
<dbReference type="Gene3D" id="3.30.9.10">
    <property type="entry name" value="D-Amino Acid Oxidase, subunit A, domain 2"/>
    <property type="match status" value="1"/>
</dbReference>
<gene>
    <name evidence="6" type="ORF">QM012_008664</name>
</gene>
<name>A0ABR0TK60_AURPU</name>
<keyword evidence="2" id="KW-0274">FAD</keyword>
<dbReference type="PRINTS" id="PR00420">
    <property type="entry name" value="RNGMNOXGNASE"/>
</dbReference>
<keyword evidence="4" id="KW-0472">Membrane</keyword>
<feature type="transmembrane region" description="Helical" evidence="4">
    <location>
        <begin position="20"/>
        <end position="41"/>
    </location>
</feature>
<dbReference type="Pfam" id="PF01494">
    <property type="entry name" value="FAD_binding_3"/>
    <property type="match status" value="1"/>
</dbReference>
<evidence type="ECO:0000313" key="6">
    <source>
        <dbReference type="EMBL" id="KAK6004802.1"/>
    </source>
</evidence>
<dbReference type="InterPro" id="IPR036188">
    <property type="entry name" value="FAD/NAD-bd_sf"/>
</dbReference>
<dbReference type="InterPro" id="IPR051704">
    <property type="entry name" value="FAD_aromatic-hydroxylase"/>
</dbReference>
<keyword evidence="3" id="KW-0560">Oxidoreductase</keyword>
<evidence type="ECO:0000256" key="4">
    <source>
        <dbReference type="SAM" id="Phobius"/>
    </source>
</evidence>
<evidence type="ECO:0000256" key="1">
    <source>
        <dbReference type="ARBA" id="ARBA00022630"/>
    </source>
</evidence>
<dbReference type="SUPFAM" id="SSF51905">
    <property type="entry name" value="FAD/NAD(P)-binding domain"/>
    <property type="match status" value="1"/>
</dbReference>
<evidence type="ECO:0000256" key="3">
    <source>
        <dbReference type="ARBA" id="ARBA00023002"/>
    </source>
</evidence>
<organism evidence="6 7">
    <name type="scientific">Aureobasidium pullulans</name>
    <name type="common">Black yeast</name>
    <name type="synonym">Pullularia pullulans</name>
    <dbReference type="NCBI Taxonomy" id="5580"/>
    <lineage>
        <taxon>Eukaryota</taxon>
        <taxon>Fungi</taxon>
        <taxon>Dikarya</taxon>
        <taxon>Ascomycota</taxon>
        <taxon>Pezizomycotina</taxon>
        <taxon>Dothideomycetes</taxon>
        <taxon>Dothideomycetidae</taxon>
        <taxon>Dothideales</taxon>
        <taxon>Saccotheciaceae</taxon>
        <taxon>Aureobasidium</taxon>
    </lineage>
</organism>
<keyword evidence="4" id="KW-0812">Transmembrane</keyword>
<evidence type="ECO:0000259" key="5">
    <source>
        <dbReference type="Pfam" id="PF01494"/>
    </source>
</evidence>
<dbReference type="PANTHER" id="PTHR46865">
    <property type="entry name" value="OXIDOREDUCTASE-RELATED"/>
    <property type="match status" value="1"/>
</dbReference>
<keyword evidence="7" id="KW-1185">Reference proteome</keyword>
<dbReference type="Gene3D" id="3.50.50.60">
    <property type="entry name" value="FAD/NAD(P)-binding domain"/>
    <property type="match status" value="1"/>
</dbReference>
<feature type="domain" description="FAD-binding" evidence="5">
    <location>
        <begin position="19"/>
        <end position="360"/>
    </location>
</feature>